<sequence>MLSTRIVPRLRHQPRRFFTSLAASPASKTQVYVSTSRSPYVNLSIEHHLLQTTPSNSTILFLYTNRPSIVIGRNQNPWLEVNLPSLQSLPPTDKIDLVRRRSGGGTVFHDAGNVNYSVICPPANFDRDTHAEMVVRALRSLGVDGVSVNCRHDIVMTLPPSSSSSSTGTPVKTPSANDTVPATGGSSCTAATPPENTFKISGSAYKLTRLRSLHHGTCLLSSPNLPRIGSFLRSPAEPFIKGRGVESVRSRIRNVGVDDTRAFEDAVVREFGRMYGDFDVQAEIGDEEAGAVESVRKGVRELESRDWIYGQTPLFTFSTHPTEEDPRQRPRLPEEFNLTFEARHGLVQNFALKGLSSVQGSRLSESMVNAQIWEIKDWSQRLRDGGLGQDDASTVGDWLNSLLVEAPGSREHSV</sequence>
<evidence type="ECO:0000313" key="7">
    <source>
        <dbReference type="EMBL" id="OLN86627.1"/>
    </source>
</evidence>
<proteinExistence type="inferred from homology"/>
<dbReference type="Pfam" id="PF21948">
    <property type="entry name" value="LplA-B_cat"/>
    <property type="match status" value="1"/>
</dbReference>
<dbReference type="Proteomes" id="UP000186583">
    <property type="component" value="Unassembled WGS sequence"/>
</dbReference>
<dbReference type="InterPro" id="IPR004562">
    <property type="entry name" value="LipoylTrfase_LipoateP_Ligase"/>
</dbReference>
<dbReference type="PANTHER" id="PTHR12561">
    <property type="entry name" value="LIPOATE-PROTEIN LIGASE"/>
    <property type="match status" value="1"/>
</dbReference>
<dbReference type="UniPathway" id="UPA00537">
    <property type="reaction ID" value="UER00595"/>
</dbReference>
<evidence type="ECO:0000256" key="5">
    <source>
        <dbReference type="SAM" id="MobiDB-lite"/>
    </source>
</evidence>
<dbReference type="SUPFAM" id="SSF55681">
    <property type="entry name" value="Class II aaRS and biotin synthetases"/>
    <property type="match status" value="1"/>
</dbReference>
<dbReference type="GO" id="GO:0005739">
    <property type="term" value="C:mitochondrion"/>
    <property type="evidence" value="ECO:0007669"/>
    <property type="project" value="TreeGrafter"/>
</dbReference>
<dbReference type="InterPro" id="IPR045864">
    <property type="entry name" value="aa-tRNA-synth_II/BPL/LPL"/>
</dbReference>
<dbReference type="Gene3D" id="3.30.930.10">
    <property type="entry name" value="Bira Bifunctional Protein, Domain 2"/>
    <property type="match status" value="1"/>
</dbReference>
<dbReference type="OrthoDB" id="201621at2759"/>
<feature type="compositionally biased region" description="Low complexity" evidence="5">
    <location>
        <begin position="158"/>
        <end position="175"/>
    </location>
</feature>
<reference evidence="7 8" key="1">
    <citation type="submission" date="2016-11" db="EMBL/GenBank/DDBJ databases">
        <title>Draft Genome Assembly of Colletotrichum chlorophyti a pathogen of herbaceous plants.</title>
        <authorList>
            <person name="Gan P."/>
            <person name="Narusaka M."/>
            <person name="Tsushima A."/>
            <person name="Narusaka Y."/>
            <person name="Takano Y."/>
            <person name="Shirasu K."/>
        </authorList>
    </citation>
    <scope>NUCLEOTIDE SEQUENCE [LARGE SCALE GENOMIC DNA]</scope>
    <source>
        <strain evidence="7 8">NTL11</strain>
    </source>
</reference>
<evidence type="ECO:0000256" key="1">
    <source>
        <dbReference type="ARBA" id="ARBA00003253"/>
    </source>
</evidence>
<organism evidence="7 8">
    <name type="scientific">Colletotrichum chlorophyti</name>
    <dbReference type="NCBI Taxonomy" id="708187"/>
    <lineage>
        <taxon>Eukaryota</taxon>
        <taxon>Fungi</taxon>
        <taxon>Dikarya</taxon>
        <taxon>Ascomycota</taxon>
        <taxon>Pezizomycotina</taxon>
        <taxon>Sordariomycetes</taxon>
        <taxon>Hypocreomycetidae</taxon>
        <taxon>Glomerellales</taxon>
        <taxon>Glomerellaceae</taxon>
        <taxon>Colletotrichum</taxon>
    </lineage>
</organism>
<dbReference type="STRING" id="708187.A0A1Q8RQL5"/>
<gene>
    <name evidence="7" type="ORF">CCHL11_03827</name>
</gene>
<keyword evidence="7" id="KW-0436">Ligase</keyword>
<evidence type="ECO:0000256" key="3">
    <source>
        <dbReference type="ARBA" id="ARBA00008242"/>
    </source>
</evidence>
<protein>
    <recommendedName>
        <fullName evidence="4">Putative lipoate-protein ligase A</fullName>
    </recommendedName>
</protein>
<dbReference type="PROSITE" id="PS51733">
    <property type="entry name" value="BPL_LPL_CATALYTIC"/>
    <property type="match status" value="1"/>
</dbReference>
<dbReference type="EMBL" id="MPGH01000111">
    <property type="protein sequence ID" value="OLN86627.1"/>
    <property type="molecule type" value="Genomic_DNA"/>
</dbReference>
<dbReference type="AlphaFoldDB" id="A0A1Q8RQL5"/>
<dbReference type="GO" id="GO:0016874">
    <property type="term" value="F:ligase activity"/>
    <property type="evidence" value="ECO:0007669"/>
    <property type="project" value="UniProtKB-KW"/>
</dbReference>
<dbReference type="GO" id="GO:0017118">
    <property type="term" value="F:lipoyltransferase activity"/>
    <property type="evidence" value="ECO:0007669"/>
    <property type="project" value="TreeGrafter"/>
</dbReference>
<dbReference type="GO" id="GO:0009249">
    <property type="term" value="P:protein lipoylation"/>
    <property type="evidence" value="ECO:0007669"/>
    <property type="project" value="InterPro"/>
</dbReference>
<keyword evidence="8" id="KW-1185">Reference proteome</keyword>
<feature type="compositionally biased region" description="Polar residues" evidence="5">
    <location>
        <begin position="176"/>
        <end position="190"/>
    </location>
</feature>
<evidence type="ECO:0000313" key="8">
    <source>
        <dbReference type="Proteomes" id="UP000186583"/>
    </source>
</evidence>
<dbReference type="CDD" id="cd16443">
    <property type="entry name" value="LplA"/>
    <property type="match status" value="1"/>
</dbReference>
<comment type="caution">
    <text evidence="7">The sequence shown here is derived from an EMBL/GenBank/DDBJ whole genome shotgun (WGS) entry which is preliminary data.</text>
</comment>
<name>A0A1Q8RQL5_9PEZI</name>
<dbReference type="PANTHER" id="PTHR12561:SF3">
    <property type="entry name" value="LIPOYLTRANSFERASE 1, MITOCHONDRIAL"/>
    <property type="match status" value="1"/>
</dbReference>
<evidence type="ECO:0000256" key="2">
    <source>
        <dbReference type="ARBA" id="ARBA00005085"/>
    </source>
</evidence>
<dbReference type="InterPro" id="IPR004143">
    <property type="entry name" value="BPL_LPL_catalytic"/>
</dbReference>
<evidence type="ECO:0000259" key="6">
    <source>
        <dbReference type="PROSITE" id="PS51733"/>
    </source>
</evidence>
<comment type="similarity">
    <text evidence="3">Belongs to the LplA family.</text>
</comment>
<comment type="pathway">
    <text evidence="2">Protein modification; protein lipoylation via exogenous pathway; protein N(6)-(lipoyl)lysine from lipoate: step 2/2.</text>
</comment>
<feature type="region of interest" description="Disordered" evidence="5">
    <location>
        <begin position="158"/>
        <end position="190"/>
    </location>
</feature>
<feature type="domain" description="BPL/LPL catalytic" evidence="6">
    <location>
        <begin position="54"/>
        <end position="279"/>
    </location>
</feature>
<accession>A0A1Q8RQL5</accession>
<evidence type="ECO:0000256" key="4">
    <source>
        <dbReference type="ARBA" id="ARBA00015925"/>
    </source>
</evidence>
<comment type="function">
    <text evidence="1">Catalyzes both the ATP-dependent activation of exogenously supplied lipoate to lipoyl-AMP and the transfer of the activated lipoyl onto the lipoyl domains of lipoate-dependent enzymes.</text>
</comment>